<evidence type="ECO:0000313" key="2">
    <source>
        <dbReference type="Proteomes" id="UP001056120"/>
    </source>
</evidence>
<reference evidence="1 2" key="2">
    <citation type="journal article" date="2022" name="Mol. Ecol. Resour.">
        <title>The genomes of chicory, endive, great burdock and yacon provide insights into Asteraceae paleo-polyploidization history and plant inulin production.</title>
        <authorList>
            <person name="Fan W."/>
            <person name="Wang S."/>
            <person name="Wang H."/>
            <person name="Wang A."/>
            <person name="Jiang F."/>
            <person name="Liu H."/>
            <person name="Zhao H."/>
            <person name="Xu D."/>
            <person name="Zhang Y."/>
        </authorList>
    </citation>
    <scope>NUCLEOTIDE SEQUENCE [LARGE SCALE GENOMIC DNA]</scope>
    <source>
        <strain evidence="2">cv. Yunnan</strain>
        <tissue evidence="1">Leaves</tissue>
    </source>
</reference>
<protein>
    <submittedName>
        <fullName evidence="1">Uncharacterized protein</fullName>
    </submittedName>
</protein>
<sequence>MAPTALSLLCALLLTLPLAIVFTINHDTTTTTTTTTIPPLRYQTLISPPPRKTKTHLQNPIKKTPNFFPPPPPPFVKKADVTYDDDTSLFQLASRVNPKPSPVGAPKRLAFMFLTTGPLPLAPLWELYFNQTIKQDLYNIYIHADPNFRQDLLFQGVFNNRTIPSKPTRRHTPTLAAAHRRLLARALLHDQSNYMFALLSPSCSPLHSFDFTYETLMKSKNSFIEILENEASAWGRWAARGEDGRRVEYGNASGGGVWEFQNWVSVFGFDTSSCHGGSE</sequence>
<dbReference type="EMBL" id="CM042033">
    <property type="protein sequence ID" value="KAI3774534.1"/>
    <property type="molecule type" value="Genomic_DNA"/>
</dbReference>
<comment type="caution">
    <text evidence="1">The sequence shown here is derived from an EMBL/GenBank/DDBJ whole genome shotgun (WGS) entry which is preliminary data.</text>
</comment>
<keyword evidence="2" id="KW-1185">Reference proteome</keyword>
<dbReference type="Proteomes" id="UP001056120">
    <property type="component" value="Linkage Group LG16"/>
</dbReference>
<organism evidence="1 2">
    <name type="scientific">Smallanthus sonchifolius</name>
    <dbReference type="NCBI Taxonomy" id="185202"/>
    <lineage>
        <taxon>Eukaryota</taxon>
        <taxon>Viridiplantae</taxon>
        <taxon>Streptophyta</taxon>
        <taxon>Embryophyta</taxon>
        <taxon>Tracheophyta</taxon>
        <taxon>Spermatophyta</taxon>
        <taxon>Magnoliopsida</taxon>
        <taxon>eudicotyledons</taxon>
        <taxon>Gunneridae</taxon>
        <taxon>Pentapetalae</taxon>
        <taxon>asterids</taxon>
        <taxon>campanulids</taxon>
        <taxon>Asterales</taxon>
        <taxon>Asteraceae</taxon>
        <taxon>Asteroideae</taxon>
        <taxon>Heliantheae alliance</taxon>
        <taxon>Millerieae</taxon>
        <taxon>Smallanthus</taxon>
    </lineage>
</organism>
<gene>
    <name evidence="1" type="ORF">L1987_49092</name>
</gene>
<accession>A0ACB9FT38</accession>
<name>A0ACB9FT38_9ASTR</name>
<proteinExistence type="predicted"/>
<reference evidence="2" key="1">
    <citation type="journal article" date="2022" name="Mol. Ecol. Resour.">
        <title>The genomes of chicory, endive, great burdock and yacon provide insights into Asteraceae palaeo-polyploidization history and plant inulin production.</title>
        <authorList>
            <person name="Fan W."/>
            <person name="Wang S."/>
            <person name="Wang H."/>
            <person name="Wang A."/>
            <person name="Jiang F."/>
            <person name="Liu H."/>
            <person name="Zhao H."/>
            <person name="Xu D."/>
            <person name="Zhang Y."/>
        </authorList>
    </citation>
    <scope>NUCLEOTIDE SEQUENCE [LARGE SCALE GENOMIC DNA]</scope>
    <source>
        <strain evidence="2">cv. Yunnan</strain>
    </source>
</reference>
<evidence type="ECO:0000313" key="1">
    <source>
        <dbReference type="EMBL" id="KAI3774534.1"/>
    </source>
</evidence>